<evidence type="ECO:0000256" key="1">
    <source>
        <dbReference type="ARBA" id="ARBA00004496"/>
    </source>
</evidence>
<comment type="subcellular location">
    <subcellularLocation>
        <location evidence="1">Cytoplasm</location>
    </subcellularLocation>
</comment>
<feature type="region of interest" description="Disordered" evidence="10">
    <location>
        <begin position="626"/>
        <end position="655"/>
    </location>
</feature>
<comment type="function">
    <text evidence="8">F-actin regulator involved in anterograde Golgi to endosome transport: upon ubiquitination via 'Lys-33'-linked ubiquitin chains by the BCR(KLHL20) E3 ubiquitin ligase complex, interacts with EPS15 and localizes to the trans-Golgi network, where it promotes actin polymerization, thereby facilitating post-Golgi trafficking. May play a role in the maintenance of the Golgi apparatus morphology.</text>
</comment>
<feature type="region of interest" description="Disordered" evidence="10">
    <location>
        <begin position="798"/>
        <end position="819"/>
    </location>
</feature>
<feature type="compositionally biased region" description="Polar residues" evidence="10">
    <location>
        <begin position="805"/>
        <end position="819"/>
    </location>
</feature>
<proteinExistence type="inferred from homology"/>
<keyword evidence="7" id="KW-0009">Actin-binding</keyword>
<dbReference type="InterPro" id="IPR015943">
    <property type="entry name" value="WD40/YVTN_repeat-like_dom_sf"/>
</dbReference>
<evidence type="ECO:0000256" key="3">
    <source>
        <dbReference type="ARBA" id="ARBA00013347"/>
    </source>
</evidence>
<name>A0A444UBC7_ACIRT</name>
<dbReference type="InterPro" id="IPR015048">
    <property type="entry name" value="DUF1899"/>
</dbReference>
<evidence type="ECO:0000259" key="11">
    <source>
        <dbReference type="SMART" id="SM01166"/>
    </source>
</evidence>
<evidence type="ECO:0000256" key="10">
    <source>
        <dbReference type="SAM" id="MobiDB-lite"/>
    </source>
</evidence>
<feature type="domain" description="DUF1899" evidence="11">
    <location>
        <begin position="130"/>
        <end position="182"/>
    </location>
</feature>
<dbReference type="EMBL" id="SCEB01214897">
    <property type="protein sequence ID" value="RXM32474.1"/>
    <property type="molecule type" value="Genomic_DNA"/>
</dbReference>
<dbReference type="InterPro" id="IPR001680">
    <property type="entry name" value="WD40_rpt"/>
</dbReference>
<feature type="repeat" description="WD" evidence="9">
    <location>
        <begin position="197"/>
        <end position="229"/>
    </location>
</feature>
<keyword evidence="13" id="KW-1185">Reference proteome</keyword>
<keyword evidence="6" id="KW-0677">Repeat</keyword>
<evidence type="ECO:0000313" key="12">
    <source>
        <dbReference type="EMBL" id="RXM32474.1"/>
    </source>
</evidence>
<dbReference type="SUPFAM" id="SSF50978">
    <property type="entry name" value="WD40 repeat-like"/>
    <property type="match status" value="1"/>
</dbReference>
<dbReference type="AlphaFoldDB" id="A0A444UBC7"/>
<keyword evidence="4" id="KW-0963">Cytoplasm</keyword>
<evidence type="ECO:0000256" key="2">
    <source>
        <dbReference type="ARBA" id="ARBA00009482"/>
    </source>
</evidence>
<evidence type="ECO:0000313" key="13">
    <source>
        <dbReference type="Proteomes" id="UP000289886"/>
    </source>
</evidence>
<evidence type="ECO:0000256" key="4">
    <source>
        <dbReference type="ARBA" id="ARBA00022490"/>
    </source>
</evidence>
<evidence type="ECO:0000256" key="9">
    <source>
        <dbReference type="PROSITE-ProRule" id="PRU00221"/>
    </source>
</evidence>
<evidence type="ECO:0000256" key="8">
    <source>
        <dbReference type="ARBA" id="ARBA00024838"/>
    </source>
</evidence>
<dbReference type="GO" id="GO:0003779">
    <property type="term" value="F:actin binding"/>
    <property type="evidence" value="ECO:0007669"/>
    <property type="project" value="UniProtKB-KW"/>
</dbReference>
<dbReference type="PROSITE" id="PS50082">
    <property type="entry name" value="WD_REPEATS_2"/>
    <property type="match status" value="1"/>
</dbReference>
<dbReference type="Pfam" id="PF03656">
    <property type="entry name" value="Pam16"/>
    <property type="match status" value="1"/>
</dbReference>
<dbReference type="GO" id="GO:0005737">
    <property type="term" value="C:cytoplasm"/>
    <property type="evidence" value="ECO:0007669"/>
    <property type="project" value="UniProtKB-SubCell"/>
</dbReference>
<accession>A0A444UBC7</accession>
<comment type="caution">
    <text evidence="12">The sequence shown here is derived from an EMBL/GenBank/DDBJ whole genome shotgun (WGS) entry which is preliminary data.</text>
</comment>
<dbReference type="Pfam" id="PF08953">
    <property type="entry name" value="DUF1899"/>
    <property type="match status" value="1"/>
</dbReference>
<dbReference type="Gene3D" id="2.130.10.10">
    <property type="entry name" value="YVTN repeat-like/Quinoprotein amine dehydrogenase"/>
    <property type="match status" value="2"/>
</dbReference>
<dbReference type="SMART" id="SM01167">
    <property type="entry name" value="DUF1900"/>
    <property type="match status" value="1"/>
</dbReference>
<dbReference type="InterPro" id="IPR015505">
    <property type="entry name" value="Coronin"/>
</dbReference>
<dbReference type="PROSITE" id="PS50294">
    <property type="entry name" value="WD_REPEATS_REGION"/>
    <property type="match status" value="1"/>
</dbReference>
<gene>
    <name evidence="12" type="ORF">EOD39_0228</name>
</gene>
<dbReference type="SMART" id="SM00320">
    <property type="entry name" value="WD40"/>
    <property type="match status" value="1"/>
</dbReference>
<feature type="compositionally biased region" description="Low complexity" evidence="10">
    <location>
        <begin position="626"/>
        <end position="648"/>
    </location>
</feature>
<dbReference type="Proteomes" id="UP000289886">
    <property type="component" value="Unassembled WGS sequence"/>
</dbReference>
<evidence type="ECO:0000256" key="7">
    <source>
        <dbReference type="ARBA" id="ARBA00023203"/>
    </source>
</evidence>
<reference evidence="12 13" key="1">
    <citation type="submission" date="2019-01" db="EMBL/GenBank/DDBJ databases">
        <title>Draft Genome and Complete Hox-Cluster Characterization of the Sterlet Sturgeon (Acipenser ruthenus).</title>
        <authorList>
            <person name="Wei Q."/>
        </authorList>
    </citation>
    <scope>NUCLEOTIDE SEQUENCE [LARGE SCALE GENOMIC DNA]</scope>
    <source>
        <strain evidence="12">WHYD16114868_AA</strain>
        <tissue evidence="12">Blood</tissue>
    </source>
</reference>
<evidence type="ECO:0000256" key="6">
    <source>
        <dbReference type="ARBA" id="ARBA00022737"/>
    </source>
</evidence>
<evidence type="ECO:0000256" key="5">
    <source>
        <dbReference type="ARBA" id="ARBA00022574"/>
    </source>
</evidence>
<keyword evidence="5 9" id="KW-0853">WD repeat</keyword>
<protein>
    <recommendedName>
        <fullName evidence="3">Coronin-7</fullName>
    </recommendedName>
</protein>
<dbReference type="InterPro" id="IPR036322">
    <property type="entry name" value="WD40_repeat_dom_sf"/>
</dbReference>
<sequence>MQEIYNAAHGQQLRGIECDAHHLSVLLNKKAALYRAEVHDYWVFSTCLSAPHKAEALGLQFISSRRPHSPVSPLNVKPVPTPVPPHRYCSTPAAKTTKSVKPCIAFSTIEMHQIKRDVCLHDAPVPPCSQLCFSPQEWISDVRAGSAASCGNHIKSSCSLIAFNTEQGGGGVLGLVSLDNGNEEKHSVSQLHCHAALEDHGDQIQSLSWKQDGSLLATSCKDKKLRIFDPRAQLTAVQSAQGHQNNKDCQVIWIGDTDNILSAGFNQVGKEGREMREREVWVWDARKMGSSVGLVSLDTSPGIAVWLCNRAGIFTTDFNSPRSLSYYFYKDRKAPQAGAGMGSQQKSSRQPFFAVLNCQTLPGQTDRDDDRLEFTRCPVNHSPVFGLLCSSECDPQGQQNTVAHVPVQEETASGGFVVMSWGQVRNNVPPNCLPASLGLHCQSLRCETSWHSRVLSSQSQCSQQPVSPQPGRGAWQRDNVSSRTLIPLFDPDTGLLVLAGMGDCVMHCFEVTASQPVLSQVSQCLTEAATRGIAMVPKLAVDVTSCEVVRVLQLTTASSCLSATACHARSQRAGGVKGSPLNGCWVGSETFSTGTPRPLGVCAVPLDRTGPLINFERIAGLQCDSSTSSPLTSPTTPSSLVQSPSTPSEPSSGLGISCSQRSLQNILGPSSKLRHTQSLVLHRDTHITNLKGLIRLSVSVPRRLEGPGPRGAAKYLAQIVVMGAQVIGRAFAKALRQEFAASKAAADARGRAGQQSAAASSISGMTLQEAQQVLNVSTLSPEEIQKVVRAKERLDEELEIEKQDQSSQTRSKTQQHPET</sequence>
<dbReference type="PANTHER" id="PTHR10856">
    <property type="entry name" value="CORONIN"/>
    <property type="match status" value="1"/>
</dbReference>
<dbReference type="SMART" id="SM01166">
    <property type="entry name" value="DUF1899"/>
    <property type="match status" value="1"/>
</dbReference>
<dbReference type="PANTHER" id="PTHR10856:SF20">
    <property type="entry name" value="CORONIN-7"/>
    <property type="match status" value="1"/>
</dbReference>
<organism evidence="12 13">
    <name type="scientific">Acipenser ruthenus</name>
    <name type="common">Sterlet sturgeon</name>
    <dbReference type="NCBI Taxonomy" id="7906"/>
    <lineage>
        <taxon>Eukaryota</taxon>
        <taxon>Metazoa</taxon>
        <taxon>Chordata</taxon>
        <taxon>Craniata</taxon>
        <taxon>Vertebrata</taxon>
        <taxon>Euteleostomi</taxon>
        <taxon>Actinopterygii</taxon>
        <taxon>Chondrostei</taxon>
        <taxon>Acipenseriformes</taxon>
        <taxon>Acipenseridae</taxon>
        <taxon>Acipenser</taxon>
    </lineage>
</organism>
<comment type="similarity">
    <text evidence="2">Belongs to the WD repeat coronin family.</text>
</comment>